<gene>
    <name evidence="2" type="ORF">H8S57_03305</name>
</gene>
<dbReference type="SUPFAM" id="SSF54909">
    <property type="entry name" value="Dimeric alpha+beta barrel"/>
    <property type="match status" value="1"/>
</dbReference>
<protein>
    <submittedName>
        <fullName evidence="2">Dabb family protein</fullName>
    </submittedName>
</protein>
<dbReference type="AlphaFoldDB" id="A0A8J6IZR3"/>
<feature type="domain" description="Stress-response A/B barrel" evidence="1">
    <location>
        <begin position="1"/>
        <end position="94"/>
    </location>
</feature>
<sequence length="106" mass="12249">MIHYLLLKFKPGFFSDEVFSMAVEVFTGIGKALAGIEDVQVSRNCIPRDTNADLLVRMTLEGHEALEAYLEHPLHRSFAEEIEPCISRRLTFDCMEMERLERRETS</sequence>
<organism evidence="2 3">
    <name type="scientific">Lawsonibacter hominis</name>
    <dbReference type="NCBI Taxonomy" id="2763053"/>
    <lineage>
        <taxon>Bacteria</taxon>
        <taxon>Bacillati</taxon>
        <taxon>Bacillota</taxon>
        <taxon>Clostridia</taxon>
        <taxon>Eubacteriales</taxon>
        <taxon>Oscillospiraceae</taxon>
        <taxon>Lawsonibacter</taxon>
    </lineage>
</organism>
<keyword evidence="3" id="KW-1185">Reference proteome</keyword>
<name>A0A8J6IZR3_9FIRM</name>
<evidence type="ECO:0000313" key="2">
    <source>
        <dbReference type="EMBL" id="MBC5732757.1"/>
    </source>
</evidence>
<dbReference type="Gene3D" id="3.30.70.100">
    <property type="match status" value="1"/>
</dbReference>
<dbReference type="Pfam" id="PF07876">
    <property type="entry name" value="Dabb"/>
    <property type="match status" value="1"/>
</dbReference>
<dbReference type="RefSeq" id="WP_186906660.1">
    <property type="nucleotide sequence ID" value="NZ_JACOPP010000003.1"/>
</dbReference>
<evidence type="ECO:0000313" key="3">
    <source>
        <dbReference type="Proteomes" id="UP000661435"/>
    </source>
</evidence>
<dbReference type="InterPro" id="IPR011008">
    <property type="entry name" value="Dimeric_a/b-barrel"/>
</dbReference>
<proteinExistence type="predicted"/>
<dbReference type="EMBL" id="JACOPP010000003">
    <property type="protein sequence ID" value="MBC5732757.1"/>
    <property type="molecule type" value="Genomic_DNA"/>
</dbReference>
<accession>A0A8J6IZR3</accession>
<dbReference type="PROSITE" id="PS51502">
    <property type="entry name" value="S_R_A_B_BARREL"/>
    <property type="match status" value="1"/>
</dbReference>
<dbReference type="Proteomes" id="UP000661435">
    <property type="component" value="Unassembled WGS sequence"/>
</dbReference>
<dbReference type="SMART" id="SM00886">
    <property type="entry name" value="Dabb"/>
    <property type="match status" value="1"/>
</dbReference>
<comment type="caution">
    <text evidence="2">The sequence shown here is derived from an EMBL/GenBank/DDBJ whole genome shotgun (WGS) entry which is preliminary data.</text>
</comment>
<reference evidence="2" key="1">
    <citation type="submission" date="2020-08" db="EMBL/GenBank/DDBJ databases">
        <title>Genome public.</title>
        <authorList>
            <person name="Liu C."/>
            <person name="Sun Q."/>
        </authorList>
    </citation>
    <scope>NUCLEOTIDE SEQUENCE</scope>
    <source>
        <strain evidence="2">NSJ-51</strain>
    </source>
</reference>
<dbReference type="InterPro" id="IPR013097">
    <property type="entry name" value="Dabb"/>
</dbReference>
<evidence type="ECO:0000259" key="1">
    <source>
        <dbReference type="PROSITE" id="PS51502"/>
    </source>
</evidence>